<reference evidence="5 6" key="1">
    <citation type="submission" date="2018-09" db="EMBL/GenBank/DDBJ databases">
        <authorList>
            <person name="Zhu H."/>
        </authorList>
    </citation>
    <scope>NUCLEOTIDE SEQUENCE [LARGE SCALE GENOMIC DNA]</scope>
    <source>
        <strain evidence="5 6">K1S02-61</strain>
    </source>
</reference>
<evidence type="ECO:0000256" key="2">
    <source>
        <dbReference type="ARBA" id="ARBA00011901"/>
    </source>
</evidence>
<dbReference type="GO" id="GO:0009253">
    <property type="term" value="P:peptidoglycan catabolic process"/>
    <property type="evidence" value="ECO:0007669"/>
    <property type="project" value="InterPro"/>
</dbReference>
<comment type="caution">
    <text evidence="5">The sequence shown here is derived from an EMBL/GenBank/DDBJ whole genome shotgun (WGS) entry which is preliminary data.</text>
</comment>
<evidence type="ECO:0000256" key="3">
    <source>
        <dbReference type="ARBA" id="ARBA00022801"/>
    </source>
</evidence>
<dbReference type="GO" id="GO:0030288">
    <property type="term" value="C:outer membrane-bounded periplasmic space"/>
    <property type="evidence" value="ECO:0007669"/>
    <property type="project" value="TreeGrafter"/>
</dbReference>
<dbReference type="SMART" id="SM00646">
    <property type="entry name" value="Ami_3"/>
    <property type="match status" value="1"/>
</dbReference>
<gene>
    <name evidence="5" type="ORF">D3872_11070</name>
</gene>
<evidence type="ECO:0000313" key="6">
    <source>
        <dbReference type="Proteomes" id="UP000284006"/>
    </source>
</evidence>
<dbReference type="Pfam" id="PF01520">
    <property type="entry name" value="Amidase_3"/>
    <property type="match status" value="1"/>
</dbReference>
<protein>
    <recommendedName>
        <fullName evidence="2">N-acetylmuramoyl-L-alanine amidase</fullName>
        <ecNumber evidence="2">3.5.1.28</ecNumber>
    </recommendedName>
</protein>
<dbReference type="PANTHER" id="PTHR30404">
    <property type="entry name" value="N-ACETYLMURAMOYL-L-ALANINE AMIDASE"/>
    <property type="match status" value="1"/>
</dbReference>
<evidence type="ECO:0000313" key="5">
    <source>
        <dbReference type="EMBL" id="RJG16332.1"/>
    </source>
</evidence>
<dbReference type="AlphaFoldDB" id="A0A418XUC5"/>
<sequence>MVIYSIVYCPVRTTRYANLKCWRNAPPPTPKKNIVLDPGHGLSCPLIRQPAGAVGETEFPPNDPPSGRLREDHLTMAIALAAKQQLSAKYNVILTKADVNSCPNYIDRGKIANNARARVFVSIHINAPLQVMGYPVPIPVPFVNGTSVLYNSEKPSSKALADSMSAAVAQNLGVNNRGAEVRDDLAVLKPTVTNNPIPAVLLEAARLSGSDEKALHSAGSAGRIATGIQTAIEAFVGN</sequence>
<accession>A0A418XUC5</accession>
<feature type="domain" description="MurNAc-LAA" evidence="4">
    <location>
        <begin position="109"/>
        <end position="233"/>
    </location>
</feature>
<proteinExistence type="predicted"/>
<dbReference type="EC" id="3.5.1.28" evidence="2"/>
<keyword evidence="3" id="KW-0378">Hydrolase</keyword>
<dbReference type="Proteomes" id="UP000284006">
    <property type="component" value="Unassembled WGS sequence"/>
</dbReference>
<comment type="catalytic activity">
    <reaction evidence="1">
        <text>Hydrolyzes the link between N-acetylmuramoyl residues and L-amino acid residues in certain cell-wall glycopeptides.</text>
        <dbReference type="EC" id="3.5.1.28"/>
    </reaction>
</comment>
<dbReference type="InterPro" id="IPR002508">
    <property type="entry name" value="MurNAc-LAA_cat"/>
</dbReference>
<organism evidence="5 6">
    <name type="scientific">Massilia cavernae</name>
    <dbReference type="NCBI Taxonomy" id="2320864"/>
    <lineage>
        <taxon>Bacteria</taxon>
        <taxon>Pseudomonadati</taxon>
        <taxon>Pseudomonadota</taxon>
        <taxon>Betaproteobacteria</taxon>
        <taxon>Burkholderiales</taxon>
        <taxon>Oxalobacteraceae</taxon>
        <taxon>Telluria group</taxon>
        <taxon>Massilia</taxon>
    </lineage>
</organism>
<evidence type="ECO:0000259" key="4">
    <source>
        <dbReference type="SMART" id="SM00646"/>
    </source>
</evidence>
<dbReference type="Gene3D" id="3.40.630.40">
    <property type="entry name" value="Zn-dependent exopeptidases"/>
    <property type="match status" value="1"/>
</dbReference>
<dbReference type="RefSeq" id="WP_119810819.1">
    <property type="nucleotide sequence ID" value="NZ_QYUP01000108.1"/>
</dbReference>
<keyword evidence="6" id="KW-1185">Reference proteome</keyword>
<dbReference type="InterPro" id="IPR050695">
    <property type="entry name" value="N-acetylmuramoyl_amidase_3"/>
</dbReference>
<dbReference type="GO" id="GO:0008745">
    <property type="term" value="F:N-acetylmuramoyl-L-alanine amidase activity"/>
    <property type="evidence" value="ECO:0007669"/>
    <property type="project" value="UniProtKB-EC"/>
</dbReference>
<dbReference type="SUPFAM" id="SSF53187">
    <property type="entry name" value="Zn-dependent exopeptidases"/>
    <property type="match status" value="1"/>
</dbReference>
<evidence type="ECO:0000256" key="1">
    <source>
        <dbReference type="ARBA" id="ARBA00001561"/>
    </source>
</evidence>
<dbReference type="CDD" id="cd02696">
    <property type="entry name" value="MurNAc-LAA"/>
    <property type="match status" value="1"/>
</dbReference>
<name>A0A418XUC5_9BURK</name>
<dbReference type="EMBL" id="QYUP01000108">
    <property type="protein sequence ID" value="RJG16332.1"/>
    <property type="molecule type" value="Genomic_DNA"/>
</dbReference>
<dbReference type="PANTHER" id="PTHR30404:SF0">
    <property type="entry name" value="N-ACETYLMURAMOYL-L-ALANINE AMIDASE AMIC"/>
    <property type="match status" value="1"/>
</dbReference>